<feature type="transmembrane region" description="Helical" evidence="7">
    <location>
        <begin position="6"/>
        <end position="25"/>
    </location>
</feature>
<protein>
    <submittedName>
        <fullName evidence="8">Membrane protein</fullName>
    </submittedName>
</protein>
<feature type="region of interest" description="Disordered" evidence="6">
    <location>
        <begin position="35"/>
        <end position="57"/>
    </location>
</feature>
<evidence type="ECO:0000256" key="2">
    <source>
        <dbReference type="ARBA" id="ARBA00022475"/>
    </source>
</evidence>
<dbReference type="AlphaFoldDB" id="A0A1H5XFU2"/>
<dbReference type="Proteomes" id="UP000236743">
    <property type="component" value="Unassembled WGS sequence"/>
</dbReference>
<keyword evidence="4 7" id="KW-1133">Transmembrane helix</keyword>
<evidence type="ECO:0000256" key="7">
    <source>
        <dbReference type="SAM" id="Phobius"/>
    </source>
</evidence>
<evidence type="ECO:0000313" key="9">
    <source>
        <dbReference type="Proteomes" id="UP000236743"/>
    </source>
</evidence>
<dbReference type="EMBL" id="FNUY01000003">
    <property type="protein sequence ID" value="SEG10076.1"/>
    <property type="molecule type" value="Genomic_DNA"/>
</dbReference>
<reference evidence="8 9" key="1">
    <citation type="submission" date="2016-10" db="EMBL/GenBank/DDBJ databases">
        <authorList>
            <person name="de Groot N.N."/>
        </authorList>
    </citation>
    <scope>NUCLEOTIDE SEQUENCE [LARGE SCALE GENOMIC DNA]</scope>
    <source>
        <strain evidence="8 9">DSM 26656</strain>
    </source>
</reference>
<comment type="subcellular location">
    <subcellularLocation>
        <location evidence="1">Cell membrane</location>
        <topology evidence="1">Multi-pass membrane protein</topology>
    </subcellularLocation>
</comment>
<evidence type="ECO:0000256" key="5">
    <source>
        <dbReference type="ARBA" id="ARBA00023136"/>
    </source>
</evidence>
<feature type="region of interest" description="Disordered" evidence="6">
    <location>
        <begin position="336"/>
        <end position="356"/>
    </location>
</feature>
<proteinExistence type="predicted"/>
<accession>A0A1H5XFU2</accession>
<keyword evidence="2" id="KW-1003">Cell membrane</keyword>
<feature type="transmembrane region" description="Helical" evidence="7">
    <location>
        <begin position="301"/>
        <end position="324"/>
    </location>
</feature>
<dbReference type="PANTHER" id="PTHR30213">
    <property type="entry name" value="INNER MEMBRANE PROTEIN YHJD"/>
    <property type="match status" value="1"/>
</dbReference>
<gene>
    <name evidence="8" type="ORF">SAMN04488115_103210</name>
</gene>
<organism evidence="8 9">
    <name type="scientific">Bosea lathyri</name>
    <dbReference type="NCBI Taxonomy" id="1036778"/>
    <lineage>
        <taxon>Bacteria</taxon>
        <taxon>Pseudomonadati</taxon>
        <taxon>Pseudomonadota</taxon>
        <taxon>Alphaproteobacteria</taxon>
        <taxon>Hyphomicrobiales</taxon>
        <taxon>Boseaceae</taxon>
        <taxon>Bosea</taxon>
    </lineage>
</organism>
<dbReference type="Pfam" id="PF03631">
    <property type="entry name" value="Virul_fac_BrkB"/>
    <property type="match status" value="1"/>
</dbReference>
<evidence type="ECO:0000256" key="6">
    <source>
        <dbReference type="SAM" id="MobiDB-lite"/>
    </source>
</evidence>
<dbReference type="NCBIfam" id="TIGR00765">
    <property type="entry name" value="yihY_not_rbn"/>
    <property type="match status" value="1"/>
</dbReference>
<feature type="transmembrane region" description="Helical" evidence="7">
    <location>
        <begin position="263"/>
        <end position="289"/>
    </location>
</feature>
<evidence type="ECO:0000256" key="4">
    <source>
        <dbReference type="ARBA" id="ARBA00022989"/>
    </source>
</evidence>
<dbReference type="PIRSF" id="PIRSF035875">
    <property type="entry name" value="RNase_BN"/>
    <property type="match status" value="1"/>
</dbReference>
<dbReference type="PANTHER" id="PTHR30213:SF0">
    <property type="entry name" value="UPF0761 MEMBRANE PROTEIN YIHY"/>
    <property type="match status" value="1"/>
</dbReference>
<feature type="transmembrane region" description="Helical" evidence="7">
    <location>
        <begin position="149"/>
        <end position="172"/>
    </location>
</feature>
<dbReference type="InterPro" id="IPR017039">
    <property type="entry name" value="Virul_fac_BrkB"/>
</dbReference>
<name>A0A1H5XFU2_9HYPH</name>
<feature type="transmembrane region" description="Helical" evidence="7">
    <location>
        <begin position="87"/>
        <end position="109"/>
    </location>
</feature>
<evidence type="ECO:0000313" key="8">
    <source>
        <dbReference type="EMBL" id="SEG10076.1"/>
    </source>
</evidence>
<feature type="transmembrane region" description="Helical" evidence="7">
    <location>
        <begin position="230"/>
        <end position="251"/>
    </location>
</feature>
<keyword evidence="3 7" id="KW-0812">Transmembrane</keyword>
<sequence>MLNHRLIRDLGVAALLGVASAYVLSRLERSGRSSRDDKYAAKTAHRTQKGADADAPSEIPAKGWWEIARRTYHEVDRDRVRAVAAGVTFYGLLALFPALTAFVSLYGLLADPATIADQLALLDGFLPAGATDFLREQIGRIAGGGDTKLSFALLISLALAIWSANAGVKAIFDALNVAYGEDEKRGFFKLNLVSLAFTVGILLFLLGAIGAIAVVPIVLDYLYLGSAAEWLIAAGRWPVLVGVLLLGLAVLYRYGPSRDEAQWAWVSPGALFAAAGWLIASILFSWYVANFEDYNKTYGTVGAVIGLLTWMWLSATIVLVGAELNSEAERQTYRDTTKGAPMPIGVRGADAADRKG</sequence>
<dbReference type="OrthoDB" id="9781030at2"/>
<evidence type="ECO:0000256" key="3">
    <source>
        <dbReference type="ARBA" id="ARBA00022692"/>
    </source>
</evidence>
<evidence type="ECO:0000256" key="1">
    <source>
        <dbReference type="ARBA" id="ARBA00004651"/>
    </source>
</evidence>
<feature type="transmembrane region" description="Helical" evidence="7">
    <location>
        <begin position="192"/>
        <end position="218"/>
    </location>
</feature>
<keyword evidence="5 7" id="KW-0472">Membrane</keyword>
<keyword evidence="9" id="KW-1185">Reference proteome</keyword>
<dbReference type="GO" id="GO:0005886">
    <property type="term" value="C:plasma membrane"/>
    <property type="evidence" value="ECO:0007669"/>
    <property type="project" value="UniProtKB-SubCell"/>
</dbReference>